<dbReference type="RefSeq" id="WP_032941065.1">
    <property type="nucleotide sequence ID" value="NZ_JAQPZB010000164.1"/>
</dbReference>
<sequence length="106" mass="12902">MRIIEREQRTAEQMIRIYCRYKEGNKELCPTCQQLLHYAHNRLEHCTFGEQKKTCRNCPIHCYKPEMKKRMREVMRYAGPRMIFFHPITTIKHFIQNKQNGQSTIL</sequence>
<dbReference type="NCBIfam" id="NF007714">
    <property type="entry name" value="PRK10410.1-2"/>
    <property type="match status" value="1"/>
</dbReference>
<proteinExistence type="predicted"/>
<evidence type="ECO:0000313" key="1">
    <source>
        <dbReference type="EMBL" id="RGV80076.1"/>
    </source>
</evidence>
<evidence type="ECO:0000313" key="2">
    <source>
        <dbReference type="Proteomes" id="UP000283678"/>
    </source>
</evidence>
<dbReference type="Pfam" id="PF11756">
    <property type="entry name" value="YgbA_NO"/>
    <property type="match status" value="1"/>
</dbReference>
<organism evidence="1 2">
    <name type="scientific">Phocaeicola dorei</name>
    <dbReference type="NCBI Taxonomy" id="357276"/>
    <lineage>
        <taxon>Bacteria</taxon>
        <taxon>Pseudomonadati</taxon>
        <taxon>Bacteroidota</taxon>
        <taxon>Bacteroidia</taxon>
        <taxon>Bacteroidales</taxon>
        <taxon>Bacteroidaceae</taxon>
        <taxon>Phocaeicola</taxon>
    </lineage>
</organism>
<dbReference type="InterPro" id="IPR020483">
    <property type="entry name" value="Uncharacterised_YgbA"/>
</dbReference>
<protein>
    <submittedName>
        <fullName evidence="1">Nitrous oxide-stimulated promoter family protein</fullName>
    </submittedName>
</protein>
<comment type="caution">
    <text evidence="1">The sequence shown here is derived from an EMBL/GenBank/DDBJ whole genome shotgun (WGS) entry which is preliminary data.</text>
</comment>
<dbReference type="Proteomes" id="UP000283678">
    <property type="component" value="Unassembled WGS sequence"/>
</dbReference>
<dbReference type="EMBL" id="QRZL01000004">
    <property type="protein sequence ID" value="RGV80076.1"/>
    <property type="molecule type" value="Genomic_DNA"/>
</dbReference>
<reference evidence="1 2" key="1">
    <citation type="submission" date="2018-08" db="EMBL/GenBank/DDBJ databases">
        <title>A genome reference for cultivated species of the human gut microbiota.</title>
        <authorList>
            <person name="Zou Y."/>
            <person name="Xue W."/>
            <person name="Luo G."/>
        </authorList>
    </citation>
    <scope>NUCLEOTIDE SEQUENCE [LARGE SCALE GENOMIC DNA]</scope>
    <source>
        <strain evidence="1 2">AF14-1AC</strain>
    </source>
</reference>
<dbReference type="AlphaFoldDB" id="A0A412ZI49"/>
<gene>
    <name evidence="1" type="ORF">DWW04_05480</name>
</gene>
<name>A0A412ZI49_9BACT</name>
<accession>A0A412ZI49</accession>